<keyword evidence="1" id="KW-1133">Transmembrane helix</keyword>
<evidence type="ECO:0000313" key="3">
    <source>
        <dbReference type="Proteomes" id="UP000681317"/>
    </source>
</evidence>
<name>A0ABN6FU53_9GAMM</name>
<organism evidence="2 3">
    <name type="scientific">Noviluteimonas caseinilytica</name>
    <dbReference type="NCBI Taxonomy" id="2675101"/>
    <lineage>
        <taxon>Bacteria</taxon>
        <taxon>Pseudomonadati</taxon>
        <taxon>Pseudomonadota</taxon>
        <taxon>Gammaproteobacteria</taxon>
        <taxon>Lysobacterales</taxon>
        <taxon>Lysobacteraceae</taxon>
        <taxon>Noviluteimonas</taxon>
    </lineage>
</organism>
<evidence type="ECO:0000313" key="2">
    <source>
        <dbReference type="EMBL" id="BCT93213.1"/>
    </source>
</evidence>
<reference evidence="2 3" key="1">
    <citation type="submission" date="2021-03" db="EMBL/GenBank/DDBJ databases">
        <title>Complete Genome Sequences of Two Lysobacter Strains Isolated from Sea Water (Lysobacter caseinilyticus) and Soil (Lysobacter helvus) in South Korea.</title>
        <authorList>
            <person name="Watanabe Y."/>
            <person name="Arakawa K."/>
        </authorList>
    </citation>
    <scope>NUCLEOTIDE SEQUENCE [LARGE SCALE GENOMIC DNA]</scope>
    <source>
        <strain evidence="2 3">KVB24</strain>
    </source>
</reference>
<dbReference type="PANTHER" id="PTHR38468">
    <property type="entry name" value="SLL0939 PROTEIN"/>
    <property type="match status" value="1"/>
</dbReference>
<evidence type="ECO:0000256" key="1">
    <source>
        <dbReference type="SAM" id="Phobius"/>
    </source>
</evidence>
<keyword evidence="3" id="KW-1185">Reference proteome</keyword>
<accession>A0ABN6FU53</accession>
<sequence length="121" mass="13243">MEELFREVSSAIALALEGLSVLMIVIGAVEALWRVLPALARLHATTSQGLRRQAWLSLARWLLLGLEFMLAADIVRSAIAPDWDDIGQLAAIALIRTFLNYFLERDLKEAVELPGSGGTPS</sequence>
<dbReference type="EMBL" id="AP024545">
    <property type="protein sequence ID" value="BCT93213.1"/>
    <property type="molecule type" value="Genomic_DNA"/>
</dbReference>
<gene>
    <name evidence="2" type="ORF">LYSCAS_22370</name>
</gene>
<dbReference type="Pfam" id="PF07784">
    <property type="entry name" value="DUF1622"/>
    <property type="match status" value="1"/>
</dbReference>
<dbReference type="Proteomes" id="UP000681317">
    <property type="component" value="Chromosome"/>
</dbReference>
<evidence type="ECO:0008006" key="4">
    <source>
        <dbReference type="Google" id="ProtNLM"/>
    </source>
</evidence>
<keyword evidence="1" id="KW-0472">Membrane</keyword>
<dbReference type="PANTHER" id="PTHR38468:SF1">
    <property type="entry name" value="SLL0939 PROTEIN"/>
    <property type="match status" value="1"/>
</dbReference>
<proteinExistence type="predicted"/>
<dbReference type="InterPro" id="IPR012427">
    <property type="entry name" value="DUF1622"/>
</dbReference>
<protein>
    <recommendedName>
        <fullName evidence="4">DUF1622 domain-containing protein</fullName>
    </recommendedName>
</protein>
<dbReference type="RefSeq" id="WP_213434152.1">
    <property type="nucleotide sequence ID" value="NZ_AP024545.1"/>
</dbReference>
<keyword evidence="1" id="KW-0812">Transmembrane</keyword>
<feature type="transmembrane region" description="Helical" evidence="1">
    <location>
        <begin position="12"/>
        <end position="33"/>
    </location>
</feature>